<dbReference type="Gene3D" id="2.170.130.10">
    <property type="entry name" value="TonB-dependent receptor, plug domain"/>
    <property type="match status" value="1"/>
</dbReference>
<keyword evidence="3 10" id="KW-1134">Transmembrane beta strand</keyword>
<organism evidence="14 15">
    <name type="scientific">Ferrimonas aestuarii</name>
    <dbReference type="NCBI Taxonomy" id="2569539"/>
    <lineage>
        <taxon>Bacteria</taxon>
        <taxon>Pseudomonadati</taxon>
        <taxon>Pseudomonadota</taxon>
        <taxon>Gammaproteobacteria</taxon>
        <taxon>Alteromonadales</taxon>
        <taxon>Ferrimonadaceae</taxon>
        <taxon>Ferrimonas</taxon>
    </lineage>
</organism>
<evidence type="ECO:0000256" key="11">
    <source>
        <dbReference type="RuleBase" id="RU003357"/>
    </source>
</evidence>
<evidence type="ECO:0000313" key="14">
    <source>
        <dbReference type="EMBL" id="TKB50046.1"/>
    </source>
</evidence>
<dbReference type="PANTHER" id="PTHR30069">
    <property type="entry name" value="TONB-DEPENDENT OUTER MEMBRANE RECEPTOR"/>
    <property type="match status" value="1"/>
</dbReference>
<evidence type="ECO:0000256" key="5">
    <source>
        <dbReference type="ARBA" id="ARBA00022729"/>
    </source>
</evidence>
<feature type="domain" description="TonB-dependent receptor-like beta-barrel" evidence="12">
    <location>
        <begin position="238"/>
        <end position="600"/>
    </location>
</feature>
<gene>
    <name evidence="14" type="ORF">FCL42_19880</name>
</gene>
<comment type="similarity">
    <text evidence="10 11">Belongs to the TonB-dependent receptor family.</text>
</comment>
<dbReference type="AlphaFoldDB" id="A0A4U1BFJ5"/>
<dbReference type="PANTHER" id="PTHR30069:SF53">
    <property type="entry name" value="COLICIN I RECEPTOR-RELATED"/>
    <property type="match status" value="1"/>
</dbReference>
<evidence type="ECO:0000256" key="9">
    <source>
        <dbReference type="ARBA" id="ARBA00023237"/>
    </source>
</evidence>
<dbReference type="GO" id="GO:0009279">
    <property type="term" value="C:cell outer membrane"/>
    <property type="evidence" value="ECO:0007669"/>
    <property type="project" value="UniProtKB-SubCell"/>
</dbReference>
<dbReference type="PROSITE" id="PS52016">
    <property type="entry name" value="TONB_DEPENDENT_REC_3"/>
    <property type="match status" value="1"/>
</dbReference>
<evidence type="ECO:0000256" key="10">
    <source>
        <dbReference type="PROSITE-ProRule" id="PRU01360"/>
    </source>
</evidence>
<evidence type="ECO:0000256" key="3">
    <source>
        <dbReference type="ARBA" id="ARBA00022452"/>
    </source>
</evidence>
<keyword evidence="14" id="KW-0675">Receptor</keyword>
<evidence type="ECO:0000259" key="12">
    <source>
        <dbReference type="Pfam" id="PF00593"/>
    </source>
</evidence>
<evidence type="ECO:0000256" key="6">
    <source>
        <dbReference type="ARBA" id="ARBA00023065"/>
    </source>
</evidence>
<name>A0A4U1BFJ5_9GAMM</name>
<dbReference type="EMBL" id="SWCJ01000024">
    <property type="protein sequence ID" value="TKB50046.1"/>
    <property type="molecule type" value="Genomic_DNA"/>
</dbReference>
<dbReference type="InterPro" id="IPR037066">
    <property type="entry name" value="Plug_dom_sf"/>
</dbReference>
<dbReference type="InterPro" id="IPR039426">
    <property type="entry name" value="TonB-dep_rcpt-like"/>
</dbReference>
<keyword evidence="2 10" id="KW-0813">Transport</keyword>
<keyword evidence="9 10" id="KW-0998">Cell outer membrane</keyword>
<evidence type="ECO:0000256" key="4">
    <source>
        <dbReference type="ARBA" id="ARBA00022692"/>
    </source>
</evidence>
<dbReference type="InterPro" id="IPR036942">
    <property type="entry name" value="Beta-barrel_TonB_sf"/>
</dbReference>
<feature type="domain" description="TonB-dependent receptor plug" evidence="13">
    <location>
        <begin position="49"/>
        <end position="149"/>
    </location>
</feature>
<evidence type="ECO:0000259" key="13">
    <source>
        <dbReference type="Pfam" id="PF07715"/>
    </source>
</evidence>
<dbReference type="OrthoDB" id="9764669at2"/>
<sequence>MKPSQLALGVTLAMGAFTSIADEQIETINIVGVREQALAFEQEQVGVELVTIGREAIERAGTSDLNGILQQNIPGLTVIPKNGRYDYANYSLQGSRKQDILWLIDGIRINNRLFNGGYLDTISTAMIERIEVLKAGQSVMFGTTALAGVVNIVTRSYKGADAGQISAGIDTLGSTQLSGYHSALIGDTEITVFGASDLSDGYQPWDDEDIHWTATDRERGYDVQNLGVKVAQEWDKTRAQLMAQYNVADLDYLRPYYNVETQNRRDQILVTLQLEHEISAEHQIEFKGYYHNWDTDYFRVYQYEDGSIKVKNDNDPWWFEDYGAKVTMHSQLGMHHFNYGIEHQRYYGEDAVMKFESNTEQVNDVFAQYQPQLAALPDTKLSLGGRYTQVKDGESGSALEFSARHMVNDTWGINGAAGTSFGLPSAEQLYASADDGIYGNRDLTPETGININTGLDYSRSDVQWQVNLFWREISDIIGVGTKDGKDQYVNLDKEVVTLGVDLHLFWMLTDSVSVDVATTYSDIENENGDEALLNVPDVSANIRVDYQPNNRPWELWLQSSYVGSMTAYDKDYGEYTLVDLGASYRFGPQENHRINLKLENAFDTDAVTGIFRPGSDAPVDYRDTIDTLGSPRNLQISYIFDF</sequence>
<keyword evidence="6" id="KW-0406">Ion transport</keyword>
<dbReference type="Pfam" id="PF00593">
    <property type="entry name" value="TonB_dep_Rec_b-barrel"/>
    <property type="match status" value="1"/>
</dbReference>
<keyword evidence="5" id="KW-0732">Signal</keyword>
<comment type="caution">
    <text evidence="14">The sequence shown here is derived from an EMBL/GenBank/DDBJ whole genome shotgun (WGS) entry which is preliminary data.</text>
</comment>
<dbReference type="Pfam" id="PF07715">
    <property type="entry name" value="Plug"/>
    <property type="match status" value="1"/>
</dbReference>
<evidence type="ECO:0000256" key="2">
    <source>
        <dbReference type="ARBA" id="ARBA00022448"/>
    </source>
</evidence>
<keyword evidence="8 10" id="KW-0472">Membrane</keyword>
<dbReference type="GO" id="GO:0044718">
    <property type="term" value="P:siderophore transmembrane transport"/>
    <property type="evidence" value="ECO:0007669"/>
    <property type="project" value="TreeGrafter"/>
</dbReference>
<evidence type="ECO:0000256" key="8">
    <source>
        <dbReference type="ARBA" id="ARBA00023136"/>
    </source>
</evidence>
<evidence type="ECO:0000256" key="1">
    <source>
        <dbReference type="ARBA" id="ARBA00004571"/>
    </source>
</evidence>
<dbReference type="GO" id="GO:0015344">
    <property type="term" value="F:siderophore uptake transmembrane transporter activity"/>
    <property type="evidence" value="ECO:0007669"/>
    <property type="project" value="TreeGrafter"/>
</dbReference>
<keyword evidence="4 10" id="KW-0812">Transmembrane</keyword>
<keyword evidence="15" id="KW-1185">Reference proteome</keyword>
<dbReference type="InterPro" id="IPR000531">
    <property type="entry name" value="Beta-barrel_TonB"/>
</dbReference>
<evidence type="ECO:0000313" key="15">
    <source>
        <dbReference type="Proteomes" id="UP000305675"/>
    </source>
</evidence>
<protein>
    <submittedName>
        <fullName evidence="14">TonB-dependent receptor</fullName>
    </submittedName>
</protein>
<evidence type="ECO:0000256" key="7">
    <source>
        <dbReference type="ARBA" id="ARBA00023077"/>
    </source>
</evidence>
<keyword evidence="7 11" id="KW-0798">TonB box</keyword>
<reference evidence="14 15" key="1">
    <citation type="submission" date="2019-04" db="EMBL/GenBank/DDBJ databases">
        <authorList>
            <person name="Hwang J.C."/>
        </authorList>
    </citation>
    <scope>NUCLEOTIDE SEQUENCE [LARGE SCALE GENOMIC DNA]</scope>
    <source>
        <strain evidence="14 15">IMCC35002</strain>
    </source>
</reference>
<dbReference type="InterPro" id="IPR012910">
    <property type="entry name" value="Plug_dom"/>
</dbReference>
<dbReference type="SUPFAM" id="SSF56935">
    <property type="entry name" value="Porins"/>
    <property type="match status" value="1"/>
</dbReference>
<proteinExistence type="inferred from homology"/>
<comment type="subcellular location">
    <subcellularLocation>
        <location evidence="1 10">Cell outer membrane</location>
        <topology evidence="1 10">Multi-pass membrane protein</topology>
    </subcellularLocation>
</comment>
<dbReference type="Proteomes" id="UP000305675">
    <property type="component" value="Unassembled WGS sequence"/>
</dbReference>
<dbReference type="Gene3D" id="2.40.170.20">
    <property type="entry name" value="TonB-dependent receptor, beta-barrel domain"/>
    <property type="match status" value="1"/>
</dbReference>
<dbReference type="RefSeq" id="WP_136865178.1">
    <property type="nucleotide sequence ID" value="NZ_SWCJ01000024.1"/>
</dbReference>
<accession>A0A4U1BFJ5</accession>